<keyword evidence="3" id="KW-0472">Membrane</keyword>
<dbReference type="SUPFAM" id="SSF57535">
    <property type="entry name" value="Complement control module/SCR domain"/>
    <property type="match status" value="1"/>
</dbReference>
<dbReference type="EMBL" id="BMAW01001209">
    <property type="protein sequence ID" value="GFS73084.1"/>
    <property type="molecule type" value="Genomic_DNA"/>
</dbReference>
<evidence type="ECO:0000259" key="4">
    <source>
        <dbReference type="PROSITE" id="PS50923"/>
    </source>
</evidence>
<comment type="caution">
    <text evidence="2">Lacks conserved residue(s) required for the propagation of feature annotation.</text>
</comment>
<dbReference type="Proteomes" id="UP000887013">
    <property type="component" value="Unassembled WGS sequence"/>
</dbReference>
<dbReference type="AlphaFoldDB" id="A0A8X6MQY8"/>
<evidence type="ECO:0000256" key="3">
    <source>
        <dbReference type="SAM" id="Phobius"/>
    </source>
</evidence>
<keyword evidence="3" id="KW-0812">Transmembrane</keyword>
<dbReference type="InterPro" id="IPR035976">
    <property type="entry name" value="Sushi/SCR/CCP_sf"/>
</dbReference>
<dbReference type="OrthoDB" id="6415024at2759"/>
<feature type="transmembrane region" description="Helical" evidence="3">
    <location>
        <begin position="127"/>
        <end position="146"/>
    </location>
</feature>
<protein>
    <recommendedName>
        <fullName evidence="4">Sushi domain-containing protein</fullName>
    </recommendedName>
</protein>
<gene>
    <name evidence="5" type="primary">AVEN_45759_1</name>
    <name evidence="5" type="ORF">NPIL_48041</name>
</gene>
<feature type="domain" description="Sushi" evidence="4">
    <location>
        <begin position="193"/>
        <end position="259"/>
    </location>
</feature>
<keyword evidence="1" id="KW-1015">Disulfide bond</keyword>
<evidence type="ECO:0000313" key="6">
    <source>
        <dbReference type="Proteomes" id="UP000887013"/>
    </source>
</evidence>
<comment type="caution">
    <text evidence="5">The sequence shown here is derived from an EMBL/GenBank/DDBJ whole genome shotgun (WGS) entry which is preliminary data.</text>
</comment>
<proteinExistence type="predicted"/>
<dbReference type="PROSITE" id="PS50923">
    <property type="entry name" value="SUSHI"/>
    <property type="match status" value="1"/>
</dbReference>
<organism evidence="5 6">
    <name type="scientific">Nephila pilipes</name>
    <name type="common">Giant wood spider</name>
    <name type="synonym">Nephila maculata</name>
    <dbReference type="NCBI Taxonomy" id="299642"/>
    <lineage>
        <taxon>Eukaryota</taxon>
        <taxon>Metazoa</taxon>
        <taxon>Ecdysozoa</taxon>
        <taxon>Arthropoda</taxon>
        <taxon>Chelicerata</taxon>
        <taxon>Arachnida</taxon>
        <taxon>Araneae</taxon>
        <taxon>Araneomorphae</taxon>
        <taxon>Entelegynae</taxon>
        <taxon>Araneoidea</taxon>
        <taxon>Nephilidae</taxon>
        <taxon>Nephila</taxon>
    </lineage>
</organism>
<evidence type="ECO:0000256" key="1">
    <source>
        <dbReference type="ARBA" id="ARBA00023157"/>
    </source>
</evidence>
<keyword evidence="6" id="KW-1185">Reference proteome</keyword>
<evidence type="ECO:0000313" key="5">
    <source>
        <dbReference type="EMBL" id="GFS73084.1"/>
    </source>
</evidence>
<dbReference type="InterPro" id="IPR000436">
    <property type="entry name" value="Sushi_SCR_CCP_dom"/>
</dbReference>
<evidence type="ECO:0000256" key="2">
    <source>
        <dbReference type="PROSITE-ProRule" id="PRU00302"/>
    </source>
</evidence>
<sequence>MKSFGTIACCLYILLPGFCCGLIFGYSSLIKRGLEDDGKAAFICKCGTKGRVVRKPIPWKLADEIYTNEMTHLTNSTTSINYLKKTKDYFKSCNFCKVEYSKCMKDFESFSGYSCFKRNITLWRWKVVPRGLVLAVWLCFPQFLALSLRFRRRSEAVEKCQQKCALGYTLETGVEILRTCSKNNNSWSPDNFQECRPYVDCGVTLSSSGFQLCSTPTTTEPVSCQIKCDPYEKYKALEKKKYTCDTNGKWSPRLPFCVTPGSGLQLVARPKGI</sequence>
<dbReference type="CDD" id="cd00033">
    <property type="entry name" value="CCP"/>
    <property type="match status" value="1"/>
</dbReference>
<keyword evidence="3" id="KW-1133">Transmembrane helix</keyword>
<accession>A0A8X6MQY8</accession>
<reference evidence="5" key="1">
    <citation type="submission" date="2020-08" db="EMBL/GenBank/DDBJ databases">
        <title>Multicomponent nature underlies the extraordinary mechanical properties of spider dragline silk.</title>
        <authorList>
            <person name="Kono N."/>
            <person name="Nakamura H."/>
            <person name="Mori M."/>
            <person name="Yoshida Y."/>
            <person name="Ohtoshi R."/>
            <person name="Malay A.D."/>
            <person name="Moran D.A.P."/>
            <person name="Tomita M."/>
            <person name="Numata K."/>
            <person name="Arakawa K."/>
        </authorList>
    </citation>
    <scope>NUCLEOTIDE SEQUENCE</scope>
</reference>
<keyword evidence="2" id="KW-0768">Sushi</keyword>
<name>A0A8X6MQY8_NEPPI</name>